<dbReference type="RefSeq" id="WP_013033217.1">
    <property type="nucleotide sequence ID" value="NC_013960.1"/>
</dbReference>
<accession>D5BV05</accession>
<dbReference type="EMBL" id="CP001798">
    <property type="protein sequence ID" value="ADE15355.1"/>
    <property type="molecule type" value="Genomic_DNA"/>
</dbReference>
<dbReference type="STRING" id="472759.Nhal_2267"/>
<dbReference type="HOGENOM" id="CLU_2524149_0_0_6"/>
<proteinExistence type="predicted"/>
<evidence type="ECO:0000313" key="2">
    <source>
        <dbReference type="Proteomes" id="UP000001844"/>
    </source>
</evidence>
<evidence type="ECO:0000313" key="1">
    <source>
        <dbReference type="EMBL" id="ADE15355.1"/>
    </source>
</evidence>
<dbReference type="KEGG" id="nhl:Nhal_2267"/>
<organism evidence="1 2">
    <name type="scientific">Nitrosococcus halophilus (strain Nc4)</name>
    <dbReference type="NCBI Taxonomy" id="472759"/>
    <lineage>
        <taxon>Bacteria</taxon>
        <taxon>Pseudomonadati</taxon>
        <taxon>Pseudomonadota</taxon>
        <taxon>Gammaproteobacteria</taxon>
        <taxon>Chromatiales</taxon>
        <taxon>Chromatiaceae</taxon>
        <taxon>Nitrosococcus</taxon>
    </lineage>
</organism>
<gene>
    <name evidence="1" type="ordered locus">Nhal_2267</name>
</gene>
<dbReference type="Proteomes" id="UP000001844">
    <property type="component" value="Chromosome"/>
</dbReference>
<sequence length="84" mass="8902">MKKVTLTLAIPIAMSITEQITPLSEAEVYARCPGALETLCEGRLARARGEHQSGTPFTQLNTIASSATAATGYISNPFDFGVSK</sequence>
<reference evidence="2" key="1">
    <citation type="submission" date="2010-04" db="EMBL/GenBank/DDBJ databases">
        <title>Complete genome sequence of Nitrosococcus halophilus Nc4, a salt-adapted, aerobic obligate ammonia-oxidizing sulfur purple bacterium.</title>
        <authorList>
            <consortium name="US DOE Joint Genome Institute"/>
            <person name="Campbell M.A."/>
            <person name="Malfatti S.A."/>
            <person name="Chain P.S.G."/>
            <person name="Heidelberg J.F."/>
            <person name="Ward B.B."/>
            <person name="Klotz M.G."/>
        </authorList>
    </citation>
    <scope>NUCLEOTIDE SEQUENCE [LARGE SCALE GENOMIC DNA]</scope>
    <source>
        <strain evidence="2">Nc4</strain>
    </source>
</reference>
<protein>
    <submittedName>
        <fullName evidence="1">Uncharacterized protein</fullName>
    </submittedName>
</protein>
<name>D5BV05_NITHN</name>
<dbReference type="AlphaFoldDB" id="D5BV05"/>
<keyword evidence="2" id="KW-1185">Reference proteome</keyword>